<gene>
    <name evidence="7" type="ORF">GM51_14575</name>
</gene>
<evidence type="ECO:0000256" key="5">
    <source>
        <dbReference type="ARBA" id="ARBA00023014"/>
    </source>
</evidence>
<evidence type="ECO:0000256" key="1">
    <source>
        <dbReference type="ARBA" id="ARBA00010643"/>
    </source>
</evidence>
<dbReference type="InterPro" id="IPR002023">
    <property type="entry name" value="NuoE-like"/>
</dbReference>
<keyword evidence="3" id="KW-0479">Metal-binding</keyword>
<dbReference type="InterPro" id="IPR041921">
    <property type="entry name" value="NuoE_N"/>
</dbReference>
<dbReference type="GO" id="GO:0046872">
    <property type="term" value="F:metal ion binding"/>
    <property type="evidence" value="ECO:0007669"/>
    <property type="project" value="UniProtKB-KW"/>
</dbReference>
<dbReference type="InterPro" id="IPR036249">
    <property type="entry name" value="Thioredoxin-like_sf"/>
</dbReference>
<accession>A0A094PUY3</accession>
<organism evidence="7">
    <name type="scientific">freshwater metagenome</name>
    <dbReference type="NCBI Taxonomy" id="449393"/>
    <lineage>
        <taxon>unclassified sequences</taxon>
        <taxon>metagenomes</taxon>
        <taxon>ecological metagenomes</taxon>
    </lineage>
</organism>
<evidence type="ECO:0000256" key="3">
    <source>
        <dbReference type="ARBA" id="ARBA00022723"/>
    </source>
</evidence>
<dbReference type="Gene3D" id="1.10.10.1590">
    <property type="entry name" value="NADH-quinone oxidoreductase subunit E"/>
    <property type="match status" value="1"/>
</dbReference>
<evidence type="ECO:0000313" key="7">
    <source>
        <dbReference type="EMBL" id="KGA15575.1"/>
    </source>
</evidence>
<dbReference type="PANTHER" id="PTHR43342">
    <property type="entry name" value="NADH-QUINONE OXIDOREDUCTASE, E SUBUNIT"/>
    <property type="match status" value="1"/>
</dbReference>
<dbReference type="PIRSF" id="PIRSF000216">
    <property type="entry name" value="NADH_DH_24kDa"/>
    <property type="match status" value="1"/>
</dbReference>
<dbReference type="SUPFAM" id="SSF52833">
    <property type="entry name" value="Thioredoxin-like"/>
    <property type="match status" value="1"/>
</dbReference>
<dbReference type="AlphaFoldDB" id="A0A094PUY3"/>
<dbReference type="GO" id="GO:0016491">
    <property type="term" value="F:oxidoreductase activity"/>
    <property type="evidence" value="ECO:0007669"/>
    <property type="project" value="InterPro"/>
</dbReference>
<dbReference type="Pfam" id="PF01257">
    <property type="entry name" value="2Fe-2S_thioredx"/>
    <property type="match status" value="1"/>
</dbReference>
<reference evidence="7" key="1">
    <citation type="submission" date="2014-06" db="EMBL/GenBank/DDBJ databases">
        <title>Key roles for freshwater Actinobacteria revealed by deep metagenomic sequencing.</title>
        <authorList>
            <person name="Ghai R."/>
            <person name="Mizuno C.M."/>
            <person name="Picazo A."/>
            <person name="Camacho A."/>
            <person name="Rodriguez-Valera F."/>
        </authorList>
    </citation>
    <scope>NUCLEOTIDE SEQUENCE</scope>
</reference>
<evidence type="ECO:0008006" key="8">
    <source>
        <dbReference type="Google" id="ProtNLM"/>
    </source>
</evidence>
<comment type="caution">
    <text evidence="7">The sequence shown here is derived from an EMBL/GenBank/DDBJ whole genome shotgun (WGS) entry which is preliminary data.</text>
</comment>
<dbReference type="EMBL" id="JNSL01000109">
    <property type="protein sequence ID" value="KGA15575.1"/>
    <property type="molecule type" value="Genomic_DNA"/>
</dbReference>
<sequence length="153" mass="16145">MSNFSEESILNYLGPYKGDGSAVLRSLQLVQELLGYVPDSALDIIAKNSNVSRAEVYGVFTFYSDFRSTPPAKAVVKVCVAEACQASGSASLISELHDKGYDIHKGNIKDDIQMEQTFCLGNCALGPAAMVNGAPIGRATCAKIFAATSAVTA</sequence>
<keyword evidence="4" id="KW-0408">Iron</keyword>
<protein>
    <recommendedName>
        <fullName evidence="8">NADH-quinone oxidoreductase subunit E</fullName>
    </recommendedName>
</protein>
<dbReference type="Gene3D" id="3.40.30.10">
    <property type="entry name" value="Glutaredoxin"/>
    <property type="match status" value="1"/>
</dbReference>
<comment type="cofactor">
    <cofactor evidence="6">
        <name>[2Fe-2S] cluster</name>
        <dbReference type="ChEBI" id="CHEBI:190135"/>
    </cofactor>
</comment>
<dbReference type="PANTHER" id="PTHR43342:SF1">
    <property type="entry name" value="BIFURCATING [FEFE] HYDROGENASE GAMMA SUBUNIT"/>
    <property type="match status" value="1"/>
</dbReference>
<keyword evidence="5" id="KW-0411">Iron-sulfur</keyword>
<dbReference type="GO" id="GO:0051537">
    <property type="term" value="F:2 iron, 2 sulfur cluster binding"/>
    <property type="evidence" value="ECO:0007669"/>
    <property type="project" value="UniProtKB-KW"/>
</dbReference>
<keyword evidence="2" id="KW-0001">2Fe-2S</keyword>
<evidence type="ECO:0000256" key="4">
    <source>
        <dbReference type="ARBA" id="ARBA00023004"/>
    </source>
</evidence>
<comment type="similarity">
    <text evidence="1">Belongs to the complex I 24 kDa subunit family.</text>
</comment>
<dbReference type="InterPro" id="IPR028431">
    <property type="entry name" value="NADP_DH_HndA-like"/>
</dbReference>
<proteinExistence type="inferred from homology"/>
<evidence type="ECO:0000256" key="2">
    <source>
        <dbReference type="ARBA" id="ARBA00022714"/>
    </source>
</evidence>
<evidence type="ECO:0000256" key="6">
    <source>
        <dbReference type="ARBA" id="ARBA00034078"/>
    </source>
</evidence>
<name>A0A094PUY3_9ZZZZ</name>